<feature type="compositionally biased region" description="Basic and acidic residues" evidence="7">
    <location>
        <begin position="498"/>
        <end position="508"/>
    </location>
</feature>
<evidence type="ECO:0000313" key="10">
    <source>
        <dbReference type="Proteomes" id="UP000195106"/>
    </source>
</evidence>
<evidence type="ECO:0000256" key="2">
    <source>
        <dbReference type="ARBA" id="ARBA00007430"/>
    </source>
</evidence>
<dbReference type="Proteomes" id="UP000195106">
    <property type="component" value="Unassembled WGS sequence"/>
</dbReference>
<keyword evidence="6 8" id="KW-0472">Membrane</keyword>
<proteinExistence type="inferred from homology"/>
<evidence type="ECO:0000256" key="4">
    <source>
        <dbReference type="ARBA" id="ARBA00022692"/>
    </source>
</evidence>
<feature type="transmembrane region" description="Helical" evidence="8">
    <location>
        <begin position="331"/>
        <end position="355"/>
    </location>
</feature>
<dbReference type="GO" id="GO:0005886">
    <property type="term" value="C:plasma membrane"/>
    <property type="evidence" value="ECO:0007669"/>
    <property type="project" value="UniProtKB-SubCell"/>
</dbReference>
<dbReference type="EMBL" id="MDHJ01000001">
    <property type="protein sequence ID" value="OUE08119.1"/>
    <property type="molecule type" value="Genomic_DNA"/>
</dbReference>
<evidence type="ECO:0000256" key="5">
    <source>
        <dbReference type="ARBA" id="ARBA00022989"/>
    </source>
</evidence>
<feature type="transmembrane region" description="Helical" evidence="8">
    <location>
        <begin position="388"/>
        <end position="409"/>
    </location>
</feature>
<feature type="transmembrane region" description="Helical" evidence="8">
    <location>
        <begin position="421"/>
        <end position="442"/>
    </location>
</feature>
<feature type="compositionally biased region" description="Low complexity" evidence="7">
    <location>
        <begin position="513"/>
        <end position="534"/>
    </location>
</feature>
<feature type="transmembrane region" description="Helical" evidence="8">
    <location>
        <begin position="21"/>
        <end position="45"/>
    </location>
</feature>
<protein>
    <submittedName>
        <fullName evidence="9">Lipopolysaccharide biosynthesis protein WzxC</fullName>
    </submittedName>
</protein>
<comment type="subcellular location">
    <subcellularLocation>
        <location evidence="1">Cell membrane</location>
        <topology evidence="1">Multi-pass membrane protein</topology>
    </subcellularLocation>
</comment>
<feature type="transmembrane region" description="Helical" evidence="8">
    <location>
        <begin position="91"/>
        <end position="115"/>
    </location>
</feature>
<organism evidence="9 10">
    <name type="scientific">Clavibacter michiganensis</name>
    <dbReference type="NCBI Taxonomy" id="28447"/>
    <lineage>
        <taxon>Bacteria</taxon>
        <taxon>Bacillati</taxon>
        <taxon>Actinomycetota</taxon>
        <taxon>Actinomycetes</taxon>
        <taxon>Micrococcales</taxon>
        <taxon>Microbacteriaceae</taxon>
        <taxon>Clavibacter</taxon>
    </lineage>
</organism>
<feature type="transmembrane region" description="Helical" evidence="8">
    <location>
        <begin position="121"/>
        <end position="139"/>
    </location>
</feature>
<feature type="transmembrane region" description="Helical" evidence="8">
    <location>
        <begin position="299"/>
        <end position="319"/>
    </location>
</feature>
<dbReference type="AlphaFoldDB" id="A0A251XS63"/>
<keyword evidence="4 8" id="KW-0812">Transmembrane</keyword>
<evidence type="ECO:0000256" key="1">
    <source>
        <dbReference type="ARBA" id="ARBA00004651"/>
    </source>
</evidence>
<dbReference type="InterPro" id="IPR050833">
    <property type="entry name" value="Poly_Biosynth_Transport"/>
</dbReference>
<evidence type="ECO:0000256" key="7">
    <source>
        <dbReference type="SAM" id="MobiDB-lite"/>
    </source>
</evidence>
<comment type="similarity">
    <text evidence="2">Belongs to the polysaccharide synthase family.</text>
</comment>
<feature type="transmembrane region" description="Helical" evidence="8">
    <location>
        <begin position="186"/>
        <end position="205"/>
    </location>
</feature>
<name>A0A251XS63_9MICO</name>
<keyword evidence="5 8" id="KW-1133">Transmembrane helix</keyword>
<feature type="transmembrane region" description="Helical" evidence="8">
    <location>
        <begin position="151"/>
        <end position="180"/>
    </location>
</feature>
<evidence type="ECO:0000256" key="3">
    <source>
        <dbReference type="ARBA" id="ARBA00022475"/>
    </source>
</evidence>
<feature type="transmembrane region" description="Helical" evidence="8">
    <location>
        <begin position="51"/>
        <end position="70"/>
    </location>
</feature>
<evidence type="ECO:0000256" key="8">
    <source>
        <dbReference type="SAM" id="Phobius"/>
    </source>
</evidence>
<dbReference type="Pfam" id="PF13440">
    <property type="entry name" value="Polysacc_synt_3"/>
    <property type="match status" value="1"/>
</dbReference>
<feature type="transmembrane region" description="Helical" evidence="8">
    <location>
        <begin position="364"/>
        <end position="382"/>
    </location>
</feature>
<keyword evidence="3" id="KW-1003">Cell membrane</keyword>
<comment type="caution">
    <text evidence="9">The sequence shown here is derived from an EMBL/GenBank/DDBJ whole genome shotgun (WGS) entry which is preliminary data.</text>
</comment>
<reference evidence="9 10" key="1">
    <citation type="submission" date="2016-08" db="EMBL/GenBank/DDBJ databases">
        <title>Genome sequence of Clavibacter michiganensis spp. strain CASJ009.</title>
        <authorList>
            <person name="Thapa S.P."/>
            <person name="Coaker G."/>
        </authorList>
    </citation>
    <scope>NUCLEOTIDE SEQUENCE [LARGE SCALE GENOMIC DNA]</scope>
    <source>
        <strain evidence="9">CASJ009</strain>
    </source>
</reference>
<accession>A0A251XS63</accession>
<dbReference type="PANTHER" id="PTHR30250:SF10">
    <property type="entry name" value="LIPOPOLYSACCHARIDE BIOSYNTHESIS PROTEIN WZXC"/>
    <property type="match status" value="1"/>
</dbReference>
<evidence type="ECO:0000256" key="6">
    <source>
        <dbReference type="ARBA" id="ARBA00023136"/>
    </source>
</evidence>
<sequence>MTRTAAASPTGGLGARAARGAVITIGAQLVRILIQVVSVVVLARLLTPTDYGLLAMVLAIIGVGEIFRDFGLSSAAIQARDLSRGQRDNLWWINSGIGVVLAVLVFGAAWPLAAVFGHDELIPIAHALSITFVINGLATQYRADLTRNLRFVALAAADVAAPAIALVVAVVGALLGWGYWALVAQQILQTLVLLVLAAVLAGWIPRLPRRDVPMRDLLRFGWNMVASQMVGYVSNNVDTFLVGVRFGAGSLGIYNRAFQLLMTPLNQIRSPLTTVALPVLSRLATDERRFADFVARGQLALGYTLVAGLGLVASAAVPLTDVFLGERWESVAPILRLLAVAGMFQTLAFVGYWVYVSRGLTGDLFRYSLVSATIKIACILVGSTGGVLGIAIGYAVAPALSWPISIWWLSRRAPIPTRRLYAGAGRILGVVGISGVATGAVLQLAPTSSSVLDLLVAVGATVALDLLAVALVPAVRRDVQGIIGLIRMIPQARATRTPRSDGTTERASDVGLPPAVDVDSASPSAAPAESPRSL</sequence>
<gene>
    <name evidence="9" type="primary">wzxC</name>
    <name evidence="9" type="ORF">CMsap09_04140</name>
</gene>
<evidence type="ECO:0000313" key="9">
    <source>
        <dbReference type="EMBL" id="OUE08119.1"/>
    </source>
</evidence>
<dbReference type="PANTHER" id="PTHR30250">
    <property type="entry name" value="PST FAMILY PREDICTED COLANIC ACID TRANSPORTER"/>
    <property type="match status" value="1"/>
</dbReference>
<dbReference type="CDD" id="cd13127">
    <property type="entry name" value="MATE_tuaB_like"/>
    <property type="match status" value="1"/>
</dbReference>
<feature type="transmembrane region" description="Helical" evidence="8">
    <location>
        <begin position="454"/>
        <end position="475"/>
    </location>
</feature>
<feature type="region of interest" description="Disordered" evidence="7">
    <location>
        <begin position="494"/>
        <end position="534"/>
    </location>
</feature>